<comment type="caution">
    <text evidence="2">The sequence shown here is derived from an EMBL/GenBank/DDBJ whole genome shotgun (WGS) entry which is preliminary data.</text>
</comment>
<name>A0A7W7SXL7_9ACTN</name>
<dbReference type="EMBL" id="JACHJW010000001">
    <property type="protein sequence ID" value="MBB4961530.1"/>
    <property type="molecule type" value="Genomic_DNA"/>
</dbReference>
<evidence type="ECO:0000256" key="1">
    <source>
        <dbReference type="SAM" id="MobiDB-lite"/>
    </source>
</evidence>
<protein>
    <submittedName>
        <fullName evidence="2">Uncharacterized protein</fullName>
    </submittedName>
</protein>
<accession>A0A7W7SXL7</accession>
<organism evidence="2 3">
    <name type="scientific">Micromonospora polyrhachis</name>
    <dbReference type="NCBI Taxonomy" id="1282883"/>
    <lineage>
        <taxon>Bacteria</taxon>
        <taxon>Bacillati</taxon>
        <taxon>Actinomycetota</taxon>
        <taxon>Actinomycetes</taxon>
        <taxon>Micromonosporales</taxon>
        <taxon>Micromonosporaceae</taxon>
        <taxon>Micromonospora</taxon>
    </lineage>
</organism>
<keyword evidence="3" id="KW-1185">Reference proteome</keyword>
<sequence length="542" mass="58361">MATEAQLEEIIKGIEAQSTELKAARPNLTARRNAMLTSIYTVLGMLVRPPGRPKQLDDLADAFGRLGGQVEKLVDNVEVIARKRLPELWESSAGLSAREVVSATGKLMDRTQPAMRMAAKALREHAEQVRELAGQHERRYNRLVNVYNETAAADSREKLKDLAERALRLFELNQQVYRNSLKANDKLIKELKEVQRRAVAQRFEGMGAVNAVLLATATKGGKFKTILTEDEAKKAADLRKNLSPEENARLSALLSAAPTPEHQAYLLKALANGYSLDAVGKFAEQIKNKSPEWLANQPNLITPVAKPTSDNQNNNNQNNNQNQNATDPNATNQNANDQGQQTPQGGQNPAGSSSPSSSQPGGSDPSGQDPNNTGKSGNDTGNTTGQNGNTTGNTSDQSQQPDGDPTGGISARANPYWSDMATENPEGMANGLNKHSSELGTTYGAREVDRSDNDSVKTALKDSVAAVDKGHSVPVRIGEGDSQEWMLLIGRDGDELIFDNPEGKVVRVKEDDFLNGCMGDDKKSAVSSVVLPKDTAKATASA</sequence>
<dbReference type="Proteomes" id="UP000578819">
    <property type="component" value="Unassembled WGS sequence"/>
</dbReference>
<reference evidence="2 3" key="1">
    <citation type="submission" date="2020-08" db="EMBL/GenBank/DDBJ databases">
        <title>Sequencing the genomes of 1000 actinobacteria strains.</title>
        <authorList>
            <person name="Klenk H.-P."/>
        </authorList>
    </citation>
    <scope>NUCLEOTIDE SEQUENCE [LARGE SCALE GENOMIC DNA]</scope>
    <source>
        <strain evidence="2 3">DSM 45886</strain>
    </source>
</reference>
<evidence type="ECO:0000313" key="2">
    <source>
        <dbReference type="EMBL" id="MBB4961530.1"/>
    </source>
</evidence>
<dbReference type="RefSeq" id="WP_184537112.1">
    <property type="nucleotide sequence ID" value="NZ_JACHJW010000001.1"/>
</dbReference>
<feature type="region of interest" description="Disordered" evidence="1">
    <location>
        <begin position="302"/>
        <end position="454"/>
    </location>
</feature>
<proteinExistence type="predicted"/>
<evidence type="ECO:0000313" key="3">
    <source>
        <dbReference type="Proteomes" id="UP000578819"/>
    </source>
</evidence>
<gene>
    <name evidence="2" type="ORF">FHR38_005263</name>
</gene>
<dbReference type="AlphaFoldDB" id="A0A7W7SXL7"/>
<feature type="compositionally biased region" description="Low complexity" evidence="1">
    <location>
        <begin position="310"/>
        <end position="397"/>
    </location>
</feature>